<reference evidence="2 3" key="1">
    <citation type="journal article" date="2018" name="Aquat. Microb. Ecol.">
        <title>Gammaproteobacterial methanotrophs dominate.</title>
        <authorList>
            <person name="Rissanen A.J."/>
            <person name="Saarenheimo J."/>
            <person name="Tiirola M."/>
            <person name="Peura S."/>
            <person name="Aalto S.L."/>
            <person name="Karvinen A."/>
            <person name="Nykanen H."/>
        </authorList>
    </citation>
    <scope>NUCLEOTIDE SEQUENCE [LARGE SCALE GENOMIC DNA]</scope>
    <source>
        <strain evidence="2">AMbin10</strain>
    </source>
</reference>
<dbReference type="AlphaFoldDB" id="A0A2W4RI62"/>
<protein>
    <submittedName>
        <fullName evidence="2">Uncharacterized protein</fullName>
    </submittedName>
</protein>
<gene>
    <name evidence="2" type="ORF">DM484_04070</name>
</gene>
<accession>A0A2W4RI62</accession>
<dbReference type="Proteomes" id="UP000249396">
    <property type="component" value="Unassembled WGS sequence"/>
</dbReference>
<sequence length="366" mass="40062">MKVDVENLYDDKPTTTMSHLVPTDEPETKLSTLNPLFLQSVLDEAAKRQKAGPAEQLAAYPFSALAINETKAETSSADQGQPGTLELALPQAIDTAVHSGMDRRNPEHREVNLGAGLEPAPTPWPLGSGDPFLNDGESLNSTAFPTEENPTPSCNLAYAKTILADKRAEIDQAQQQLDRLLKIKAIVEPAVLPATGKVNLNELKLKRLAIQMALVADSTEYTAQDLQAVDKQIAELSGASSRQPKSPANTVERMKLNANIEELQDKVQVLTEELKRQITDYNLNVAFKKAEGYVQQLKAACNLRHELLALVELLANDHLLMDLRLGGELPMPYGFEPFDSIPEDGLATTLEGIEEAKIRISQELIL</sequence>
<evidence type="ECO:0000313" key="3">
    <source>
        <dbReference type="Proteomes" id="UP000249396"/>
    </source>
</evidence>
<organism evidence="2 3">
    <name type="scientific">Candidatus Methylumidiphilus alinenensis</name>
    <dbReference type="NCBI Taxonomy" id="2202197"/>
    <lineage>
        <taxon>Bacteria</taxon>
        <taxon>Pseudomonadati</taxon>
        <taxon>Pseudomonadota</taxon>
        <taxon>Gammaproteobacteria</taxon>
        <taxon>Methylococcales</taxon>
        <taxon>Candidatus Methylumidiphilus</taxon>
    </lineage>
</organism>
<feature type="coiled-coil region" evidence="1">
    <location>
        <begin position="156"/>
        <end position="183"/>
    </location>
</feature>
<proteinExistence type="predicted"/>
<keyword evidence="1" id="KW-0175">Coiled coil</keyword>
<evidence type="ECO:0000313" key="2">
    <source>
        <dbReference type="EMBL" id="PZN83581.1"/>
    </source>
</evidence>
<dbReference type="EMBL" id="QJPH01000183">
    <property type="protein sequence ID" value="PZN83581.1"/>
    <property type="molecule type" value="Genomic_DNA"/>
</dbReference>
<comment type="caution">
    <text evidence="2">The sequence shown here is derived from an EMBL/GenBank/DDBJ whole genome shotgun (WGS) entry which is preliminary data.</text>
</comment>
<feature type="coiled-coil region" evidence="1">
    <location>
        <begin position="253"/>
        <end position="280"/>
    </location>
</feature>
<evidence type="ECO:0000256" key="1">
    <source>
        <dbReference type="SAM" id="Coils"/>
    </source>
</evidence>
<name>A0A2W4RI62_9GAMM</name>